<dbReference type="PANTHER" id="PTHR33204:SF37">
    <property type="entry name" value="HTH-TYPE TRANSCRIPTIONAL REGULATOR YODB"/>
    <property type="match status" value="1"/>
</dbReference>
<dbReference type="EMBL" id="FZOF01000024">
    <property type="protein sequence ID" value="SNT41583.1"/>
    <property type="molecule type" value="Genomic_DNA"/>
</dbReference>
<accession>A0A239MH87</accession>
<dbReference type="InterPro" id="IPR036390">
    <property type="entry name" value="WH_DNA-bd_sf"/>
</dbReference>
<evidence type="ECO:0000256" key="3">
    <source>
        <dbReference type="ARBA" id="ARBA00023163"/>
    </source>
</evidence>
<evidence type="ECO:0000313" key="5">
    <source>
        <dbReference type="EMBL" id="SNT41583.1"/>
    </source>
</evidence>
<reference evidence="5 6" key="1">
    <citation type="submission" date="2017-06" db="EMBL/GenBank/DDBJ databases">
        <authorList>
            <person name="Kim H.J."/>
            <person name="Triplett B.A."/>
        </authorList>
    </citation>
    <scope>NUCLEOTIDE SEQUENCE [LARGE SCALE GENOMIC DNA]</scope>
    <source>
        <strain evidence="5 6">CGMCC 4.1858</strain>
    </source>
</reference>
<dbReference type="Proteomes" id="UP000198280">
    <property type="component" value="Unassembled WGS sequence"/>
</dbReference>
<dbReference type="SUPFAM" id="SSF46785">
    <property type="entry name" value="Winged helix' DNA-binding domain"/>
    <property type="match status" value="1"/>
</dbReference>
<proteinExistence type="predicted"/>
<keyword evidence="1" id="KW-0805">Transcription regulation</keyword>
<organism evidence="5 6">
    <name type="scientific">Actinacidiphila glaucinigra</name>
    <dbReference type="NCBI Taxonomy" id="235986"/>
    <lineage>
        <taxon>Bacteria</taxon>
        <taxon>Bacillati</taxon>
        <taxon>Actinomycetota</taxon>
        <taxon>Actinomycetes</taxon>
        <taxon>Kitasatosporales</taxon>
        <taxon>Streptomycetaceae</taxon>
        <taxon>Actinacidiphila</taxon>
    </lineage>
</organism>
<keyword evidence="3" id="KW-0804">Transcription</keyword>
<dbReference type="Gene3D" id="1.10.10.10">
    <property type="entry name" value="Winged helix-like DNA-binding domain superfamily/Winged helix DNA-binding domain"/>
    <property type="match status" value="1"/>
</dbReference>
<sequence>MTFRESADPGIDAEACTAFQAVLDQVGRRWTGAVLLAAVRGARRFTDYRRMVPGISDRLLSQRLKEMENLGLIGREVIPSTPVQVLYRPSARGTELLAALEPLIVYGLRHAPGPQAASAPGH</sequence>
<dbReference type="InterPro" id="IPR002577">
    <property type="entry name" value="HTH_HxlR"/>
</dbReference>
<name>A0A239MH87_9ACTN</name>
<keyword evidence="2" id="KW-0238">DNA-binding</keyword>
<evidence type="ECO:0000313" key="6">
    <source>
        <dbReference type="Proteomes" id="UP000198280"/>
    </source>
</evidence>
<dbReference type="Pfam" id="PF01638">
    <property type="entry name" value="HxlR"/>
    <property type="match status" value="1"/>
</dbReference>
<dbReference type="InterPro" id="IPR036388">
    <property type="entry name" value="WH-like_DNA-bd_sf"/>
</dbReference>
<dbReference type="OrthoDB" id="9800966at2"/>
<evidence type="ECO:0000256" key="1">
    <source>
        <dbReference type="ARBA" id="ARBA00023015"/>
    </source>
</evidence>
<gene>
    <name evidence="5" type="ORF">SAMN05216252_12461</name>
</gene>
<evidence type="ECO:0000256" key="2">
    <source>
        <dbReference type="ARBA" id="ARBA00023125"/>
    </source>
</evidence>
<dbReference type="PROSITE" id="PS51118">
    <property type="entry name" value="HTH_HXLR"/>
    <property type="match status" value="1"/>
</dbReference>
<dbReference type="PANTHER" id="PTHR33204">
    <property type="entry name" value="TRANSCRIPTIONAL REGULATOR, MARR FAMILY"/>
    <property type="match status" value="1"/>
</dbReference>
<dbReference type="AlphaFoldDB" id="A0A239MH87"/>
<keyword evidence="6" id="KW-1185">Reference proteome</keyword>
<feature type="domain" description="HTH hxlR-type" evidence="4">
    <location>
        <begin position="16"/>
        <end position="115"/>
    </location>
</feature>
<protein>
    <submittedName>
        <fullName evidence="5">Transcriptional regulator, HxlR family</fullName>
    </submittedName>
</protein>
<dbReference type="GO" id="GO:0003677">
    <property type="term" value="F:DNA binding"/>
    <property type="evidence" value="ECO:0007669"/>
    <property type="project" value="UniProtKB-KW"/>
</dbReference>
<evidence type="ECO:0000259" key="4">
    <source>
        <dbReference type="PROSITE" id="PS51118"/>
    </source>
</evidence>
<dbReference type="RefSeq" id="WP_089227631.1">
    <property type="nucleotide sequence ID" value="NZ_FZOF01000024.1"/>
</dbReference>